<comment type="caution">
    <text evidence="2">The sequence shown here is derived from an EMBL/GenBank/DDBJ whole genome shotgun (WGS) entry which is preliminary data.</text>
</comment>
<feature type="region of interest" description="Disordered" evidence="1">
    <location>
        <begin position="25"/>
        <end position="52"/>
    </location>
</feature>
<keyword evidence="3" id="KW-1185">Reference proteome</keyword>
<dbReference type="Proteomes" id="UP000325273">
    <property type="component" value="Unassembled WGS sequence"/>
</dbReference>
<reference evidence="2 3" key="1">
    <citation type="submission" date="2019-08" db="EMBL/GenBank/DDBJ databases">
        <title>Paraburkholderia sp. DCY113.</title>
        <authorList>
            <person name="Kang J."/>
        </authorList>
    </citation>
    <scope>NUCLEOTIDE SEQUENCE [LARGE SCALE GENOMIC DNA]</scope>
    <source>
        <strain evidence="2 3">DCY113</strain>
    </source>
</reference>
<protein>
    <submittedName>
        <fullName evidence="2">Uncharacterized protein</fullName>
    </submittedName>
</protein>
<organism evidence="2 3">
    <name type="scientific">Paraburkholderia panacisoli</name>
    <dbReference type="NCBI Taxonomy" id="2603818"/>
    <lineage>
        <taxon>Bacteria</taxon>
        <taxon>Pseudomonadati</taxon>
        <taxon>Pseudomonadota</taxon>
        <taxon>Betaproteobacteria</taxon>
        <taxon>Burkholderiales</taxon>
        <taxon>Burkholderiaceae</taxon>
        <taxon>Paraburkholderia</taxon>
    </lineage>
</organism>
<dbReference type="AlphaFoldDB" id="A0A5B0G4W7"/>
<accession>A0A5B0G4W7</accession>
<sequence>MAGMKTLINRTGNDLKVTLIVRKGDRPEGNAGSVDVRLAAGPDEASGEDGSRRVVTYGDDVDIYLNGIETTLISKGAAMGKREVVVERGSAFDDQLNTNDTIEFLYDGHQVLVSASNSDDKPFTYASEQ</sequence>
<name>A0A5B0G4W7_9BURK</name>
<evidence type="ECO:0000256" key="1">
    <source>
        <dbReference type="SAM" id="MobiDB-lite"/>
    </source>
</evidence>
<evidence type="ECO:0000313" key="2">
    <source>
        <dbReference type="EMBL" id="KAA0998446.1"/>
    </source>
</evidence>
<gene>
    <name evidence="2" type="ORF">FVF58_44535</name>
</gene>
<proteinExistence type="predicted"/>
<dbReference type="RefSeq" id="WP_149675958.1">
    <property type="nucleotide sequence ID" value="NZ_VTUZ01000058.1"/>
</dbReference>
<dbReference type="EMBL" id="VTUZ01000058">
    <property type="protein sequence ID" value="KAA0998446.1"/>
    <property type="molecule type" value="Genomic_DNA"/>
</dbReference>
<evidence type="ECO:0000313" key="3">
    <source>
        <dbReference type="Proteomes" id="UP000325273"/>
    </source>
</evidence>